<dbReference type="AlphaFoldDB" id="A0A3Q1H864"/>
<dbReference type="GO" id="GO:0008360">
    <property type="term" value="P:regulation of cell shape"/>
    <property type="evidence" value="ECO:0007669"/>
    <property type="project" value="InterPro"/>
</dbReference>
<feature type="compositionally biased region" description="Polar residues" evidence="3">
    <location>
        <begin position="148"/>
        <end position="189"/>
    </location>
</feature>
<feature type="compositionally biased region" description="Low complexity" evidence="3">
    <location>
        <begin position="341"/>
        <end position="361"/>
    </location>
</feature>
<name>A0A3Q1H864_ANATE</name>
<reference evidence="4" key="1">
    <citation type="submission" date="2021-04" db="EMBL/GenBank/DDBJ databases">
        <authorList>
            <consortium name="Wellcome Sanger Institute Data Sharing"/>
        </authorList>
    </citation>
    <scope>NUCLEOTIDE SEQUENCE [LARGE SCALE GENOMIC DNA]</scope>
</reference>
<dbReference type="OrthoDB" id="8942276at2759"/>
<dbReference type="GO" id="GO:0016020">
    <property type="term" value="C:membrane"/>
    <property type="evidence" value="ECO:0007669"/>
    <property type="project" value="InterPro"/>
</dbReference>
<feature type="region of interest" description="Disordered" evidence="3">
    <location>
        <begin position="236"/>
        <end position="479"/>
    </location>
</feature>
<keyword evidence="1 2" id="KW-0175">Coiled coil</keyword>
<evidence type="ECO:0000313" key="5">
    <source>
        <dbReference type="Proteomes" id="UP000265040"/>
    </source>
</evidence>
<feature type="compositionally biased region" description="Polar residues" evidence="3">
    <location>
        <begin position="58"/>
        <end position="68"/>
    </location>
</feature>
<evidence type="ECO:0000256" key="1">
    <source>
        <dbReference type="ARBA" id="ARBA00023054"/>
    </source>
</evidence>
<reference evidence="4" key="2">
    <citation type="submission" date="2025-08" db="UniProtKB">
        <authorList>
            <consortium name="Ensembl"/>
        </authorList>
    </citation>
    <scope>IDENTIFICATION</scope>
</reference>
<dbReference type="InParanoid" id="A0A3Q1H864"/>
<feature type="compositionally biased region" description="Basic and acidic residues" evidence="3">
    <location>
        <begin position="79"/>
        <end position="104"/>
    </location>
</feature>
<dbReference type="GeneID" id="113161961"/>
<dbReference type="GeneTree" id="ENSGT00940000173081"/>
<accession>A0A3Q1H864</accession>
<dbReference type="Pfam" id="PF03285">
    <property type="entry name" value="Paralemmin"/>
    <property type="match status" value="1"/>
</dbReference>
<reference evidence="4" key="3">
    <citation type="submission" date="2025-09" db="UniProtKB">
        <authorList>
            <consortium name="Ensembl"/>
        </authorList>
    </citation>
    <scope>IDENTIFICATION</scope>
</reference>
<sequence>MDEADKYKQRLEAIAERRRLQEEQDRAKREMEDERLRMQQLKRKSLRDQWLMEGAPLSPTSLDAQSRRSPLWDSEAQETDQHMDKLQAESHQLAEEKEKLKDQMEAAQTKVVKLAEAGEAGEETAQDDVVQNGENSAAGSETSEDQVKTIQNPPLNETADVITNGSGDLGVNTNDNASKPSTQSTTNGPICTPPGVISMMLEPGLSLSASEAEPGQVLNVNINQEEEEGTLVMRAERVIITDEGDDVSENLTPQEGQPETTQSEENPLLKAENEQEEVAVEGELKAEETLEMFTQPEKSEATEPTTEAQPLTGDGDMKGDLNVIENGDTKAAGQDEQSEDSASLQLQTTASSSQDATVASVPVYSEPQPSSLSPEAEGEVEAAVSPEGAEAAIKVQDPATMPDQFQEVPLTDAQENQRTEAGVGEQEPLLSQSKAHNTQAAPAASNSPASTETHNPPGTTQEEETKTPSRKTCQCCSIM</sequence>
<feature type="compositionally biased region" description="Polar residues" evidence="3">
    <location>
        <begin position="249"/>
        <end position="265"/>
    </location>
</feature>
<dbReference type="OMA" id="RAECVII"/>
<dbReference type="InterPro" id="IPR024149">
    <property type="entry name" value="Paralemmin-3"/>
</dbReference>
<evidence type="ECO:0000256" key="3">
    <source>
        <dbReference type="SAM" id="MobiDB-lite"/>
    </source>
</evidence>
<dbReference type="InterPro" id="IPR004965">
    <property type="entry name" value="Paralemmin"/>
</dbReference>
<feature type="region of interest" description="Disordered" evidence="3">
    <location>
        <begin position="47"/>
        <end position="197"/>
    </location>
</feature>
<evidence type="ECO:0000256" key="2">
    <source>
        <dbReference type="SAM" id="Coils"/>
    </source>
</evidence>
<evidence type="ECO:0000313" key="4">
    <source>
        <dbReference type="Ensembl" id="ENSATEP00000004587.1"/>
    </source>
</evidence>
<feature type="compositionally biased region" description="Polar residues" evidence="3">
    <location>
        <begin position="451"/>
        <end position="460"/>
    </location>
</feature>
<protein>
    <recommendedName>
        <fullName evidence="6">Paralemmin 3</fullName>
    </recommendedName>
</protein>
<dbReference type="RefSeq" id="XP_026215622.1">
    <property type="nucleotide sequence ID" value="XM_026359837.1"/>
</dbReference>
<dbReference type="Proteomes" id="UP000265040">
    <property type="component" value="Chromosome 1"/>
</dbReference>
<dbReference type="PANTHER" id="PTHR47528">
    <property type="entry name" value="PARALEMMIN-3"/>
    <property type="match status" value="1"/>
</dbReference>
<dbReference type="CTD" id="342979"/>
<dbReference type="PANTHER" id="PTHR47528:SF1">
    <property type="entry name" value="PARALEMMIN-3"/>
    <property type="match status" value="1"/>
</dbReference>
<feature type="compositionally biased region" description="Polar residues" evidence="3">
    <location>
        <begin position="429"/>
        <end position="439"/>
    </location>
</feature>
<keyword evidence="5" id="KW-1185">Reference proteome</keyword>
<evidence type="ECO:0008006" key="6">
    <source>
        <dbReference type="Google" id="ProtNLM"/>
    </source>
</evidence>
<feature type="compositionally biased region" description="Polar residues" evidence="3">
    <location>
        <begin position="132"/>
        <end position="141"/>
    </location>
</feature>
<organism evidence="4 5">
    <name type="scientific">Anabas testudineus</name>
    <name type="common">Climbing perch</name>
    <name type="synonym">Anthias testudineus</name>
    <dbReference type="NCBI Taxonomy" id="64144"/>
    <lineage>
        <taxon>Eukaryota</taxon>
        <taxon>Metazoa</taxon>
        <taxon>Chordata</taxon>
        <taxon>Craniata</taxon>
        <taxon>Vertebrata</taxon>
        <taxon>Euteleostomi</taxon>
        <taxon>Actinopterygii</taxon>
        <taxon>Neopterygii</taxon>
        <taxon>Teleostei</taxon>
        <taxon>Neoteleostei</taxon>
        <taxon>Acanthomorphata</taxon>
        <taxon>Anabantaria</taxon>
        <taxon>Anabantiformes</taxon>
        <taxon>Anabantoidei</taxon>
        <taxon>Anabantidae</taxon>
        <taxon>Anabas</taxon>
    </lineage>
</organism>
<feature type="compositionally biased region" description="Low complexity" evidence="3">
    <location>
        <begin position="440"/>
        <end position="450"/>
    </location>
</feature>
<feature type="coiled-coil region" evidence="2">
    <location>
        <begin position="4"/>
        <end position="44"/>
    </location>
</feature>
<dbReference type="Ensembl" id="ENSATET00000004634.3">
    <property type="protein sequence ID" value="ENSATEP00000004587.1"/>
    <property type="gene ID" value="ENSATEG00000003223.3"/>
</dbReference>
<proteinExistence type="predicted"/>
<dbReference type="STRING" id="64144.ENSATEP00000004587"/>